<proteinExistence type="predicted"/>
<dbReference type="PANTHER" id="PTHR24148">
    <property type="entry name" value="ANKYRIN REPEAT DOMAIN-CONTAINING PROTEIN 39 HOMOLOG-RELATED"/>
    <property type="match status" value="1"/>
</dbReference>
<dbReference type="OMA" id="WFERKWV"/>
<keyword evidence="3" id="KW-1185">Reference proteome</keyword>
<dbReference type="HOGENOM" id="CLU_004184_7_2_1"/>
<dbReference type="OrthoDB" id="2157530at2759"/>
<evidence type="ECO:0000259" key="1">
    <source>
        <dbReference type="Pfam" id="PF06985"/>
    </source>
</evidence>
<organism evidence="2 3">
    <name type="scientific">Endocarpon pusillum (strain Z07020 / HMAS-L-300199)</name>
    <name type="common">Lichen-forming fungus</name>
    <dbReference type="NCBI Taxonomy" id="1263415"/>
    <lineage>
        <taxon>Eukaryota</taxon>
        <taxon>Fungi</taxon>
        <taxon>Dikarya</taxon>
        <taxon>Ascomycota</taxon>
        <taxon>Pezizomycotina</taxon>
        <taxon>Eurotiomycetes</taxon>
        <taxon>Chaetothyriomycetidae</taxon>
        <taxon>Verrucariales</taxon>
        <taxon>Verrucariaceae</taxon>
        <taxon>Endocarpon</taxon>
    </lineage>
</organism>
<dbReference type="GeneID" id="19241077"/>
<dbReference type="Proteomes" id="UP000019373">
    <property type="component" value="Unassembled WGS sequence"/>
</dbReference>
<name>U1I376_ENDPU</name>
<gene>
    <name evidence="2" type="ORF">EPUS_06131</name>
</gene>
<evidence type="ECO:0000313" key="2">
    <source>
        <dbReference type="EMBL" id="ERF76469.1"/>
    </source>
</evidence>
<reference evidence="3" key="1">
    <citation type="journal article" date="2014" name="BMC Genomics">
        <title>Genome characteristics reveal the impact of lichenization on lichen-forming fungus Endocarpon pusillum Hedwig (Verrucariales, Ascomycota).</title>
        <authorList>
            <person name="Wang Y.-Y."/>
            <person name="Liu B."/>
            <person name="Zhang X.-Y."/>
            <person name="Zhou Q.-M."/>
            <person name="Zhang T."/>
            <person name="Li H."/>
            <person name="Yu Y.-F."/>
            <person name="Zhang X.-L."/>
            <person name="Hao X.-Y."/>
            <person name="Wang M."/>
            <person name="Wang L."/>
            <person name="Wei J.-C."/>
        </authorList>
    </citation>
    <scope>NUCLEOTIDE SEQUENCE [LARGE SCALE GENOMIC DNA]</scope>
    <source>
        <strain evidence="3">Z07020 / HMAS-L-300199</strain>
    </source>
</reference>
<dbReference type="Pfam" id="PF26639">
    <property type="entry name" value="Het-6_barrel"/>
    <property type="match status" value="1"/>
</dbReference>
<protein>
    <recommendedName>
        <fullName evidence="1">Heterokaryon incompatibility domain-containing protein</fullName>
    </recommendedName>
</protein>
<dbReference type="Pfam" id="PF06985">
    <property type="entry name" value="HET"/>
    <property type="match status" value="1"/>
</dbReference>
<dbReference type="InterPro" id="IPR052895">
    <property type="entry name" value="HetReg/Transcr_Mod"/>
</dbReference>
<accession>U1I376</accession>
<dbReference type="eggNOG" id="ENOG502SNMZ">
    <property type="taxonomic scope" value="Eukaryota"/>
</dbReference>
<dbReference type="PANTHER" id="PTHR24148:SF64">
    <property type="entry name" value="HETEROKARYON INCOMPATIBILITY DOMAIN-CONTAINING PROTEIN"/>
    <property type="match status" value="1"/>
</dbReference>
<evidence type="ECO:0000313" key="3">
    <source>
        <dbReference type="Proteomes" id="UP000019373"/>
    </source>
</evidence>
<sequence length="724" mass="83569">MQEADYVEYELLSQQNNAALALGNGRNWKSSLRLHLPLTISQRHTSLIRRNSQSQARQHAFCRYINLGAAKVANGVDVIQPVYKYQPVKNADEFRLLRLEPGRGSDPIRCRLENVSLRSKPKYEALSYTWGDPQNTKAILCGDGRVDVTISLFTALERLRYPHAERDIYSQAERVLIWLGKGFAETGEAFLALEKLDAYFRRNLEHYSPNHEVYVKWLISVGNGDVPYQLLTRDQAAELRNFEWDSIGELLHLPWFTRVWTLQEYVRGREAVMLCGEQSVLFECASKPITELWLQFISLGRFGEIGLTNNFPLESVWSIRQMTELHSDRFSRKADIISLAEKHNARACKDPRDKLFGLLGLAKDVSRTDWEIQPRYDIPVEEVYKRFAVWCIKKRNSLEIFSSRKDYKVRSNLRLPSWVPDWSEEGGKGDMDIPLLKSKASGNSSSRVTISIHDDNVLLVDGVLVDKVKRLATSYHQMSLWDDFRDMAAELQHGVNSQTRQQMLRFWRDEDLVAEYIDGLLEAQMAVQRYCKPSASPHALRHIAWFEMCRDIASEGMGQMSSERYEKFWRTMISNHTIIEYPAPSSFRLIFEQYLKQLEDLQDGRRKSSAPTETAHLPSSTLAPYIPASYTDEEHDRWRIMRTLIARTRRKRFCSTDNGRLGWTPDPAQEGDLICIFYGAKVPHVLRPCGDGRYRLLGGAYLHGMMDGEAMQMKDLKVKEFALC</sequence>
<dbReference type="RefSeq" id="XP_007786169.1">
    <property type="nucleotide sequence ID" value="XM_007787979.1"/>
</dbReference>
<dbReference type="AlphaFoldDB" id="U1I376"/>
<dbReference type="EMBL" id="KE720753">
    <property type="protein sequence ID" value="ERF76469.1"/>
    <property type="molecule type" value="Genomic_DNA"/>
</dbReference>
<dbReference type="InterPro" id="IPR010730">
    <property type="entry name" value="HET"/>
</dbReference>
<feature type="domain" description="Heterokaryon incompatibility" evidence="1">
    <location>
        <begin position="166"/>
        <end position="264"/>
    </location>
</feature>